<dbReference type="GO" id="GO:0005783">
    <property type="term" value="C:endoplasmic reticulum"/>
    <property type="evidence" value="ECO:0007669"/>
    <property type="project" value="UniProtKB-SubCell"/>
</dbReference>
<dbReference type="InterPro" id="IPR051019">
    <property type="entry name" value="VLCFA-Steroid_DH"/>
</dbReference>
<keyword evidence="3" id="KW-0472">Membrane</keyword>
<dbReference type="OMA" id="LMSGPIQ"/>
<reference evidence="5" key="3">
    <citation type="submission" date="2015-06" db="UniProtKB">
        <authorList>
            <consortium name="EnsemblProtists"/>
        </authorList>
    </citation>
    <scope>IDENTIFICATION</scope>
</reference>
<dbReference type="KEGG" id="gtt:GUITHDRAFT_114488"/>
<organism evidence="4">
    <name type="scientific">Guillardia theta (strain CCMP2712)</name>
    <name type="common">Cryptophyte</name>
    <dbReference type="NCBI Taxonomy" id="905079"/>
    <lineage>
        <taxon>Eukaryota</taxon>
        <taxon>Cryptophyceae</taxon>
        <taxon>Pyrenomonadales</taxon>
        <taxon>Geminigeraceae</taxon>
        <taxon>Guillardia</taxon>
    </lineage>
</organism>
<evidence type="ECO:0000313" key="6">
    <source>
        <dbReference type="Proteomes" id="UP000011087"/>
    </source>
</evidence>
<evidence type="ECO:0000313" key="5">
    <source>
        <dbReference type="EnsemblProtists" id="EKX39521"/>
    </source>
</evidence>
<name>L1ITC6_GUITC</name>
<dbReference type="PANTHER" id="PTHR43899">
    <property type="entry name" value="RH59310P"/>
    <property type="match status" value="1"/>
</dbReference>
<dbReference type="HOGENOM" id="CLU_010194_38_1_1"/>
<evidence type="ECO:0000313" key="4">
    <source>
        <dbReference type="EMBL" id="EKX39521.1"/>
    </source>
</evidence>
<dbReference type="GeneID" id="17296234"/>
<dbReference type="PRINTS" id="PR00081">
    <property type="entry name" value="GDHRDH"/>
</dbReference>
<gene>
    <name evidence="4" type="ORF">GUITHDRAFT_114488</name>
</gene>
<keyword evidence="2" id="KW-0560">Oxidoreductase</keyword>
<dbReference type="AlphaFoldDB" id="L1ITC6"/>
<dbReference type="eggNOG" id="KOG1014">
    <property type="taxonomic scope" value="Eukaryota"/>
</dbReference>
<evidence type="ECO:0000256" key="3">
    <source>
        <dbReference type="SAM" id="Phobius"/>
    </source>
</evidence>
<dbReference type="GO" id="GO:0016491">
    <property type="term" value="F:oxidoreductase activity"/>
    <property type="evidence" value="ECO:0007669"/>
    <property type="project" value="UniProtKB-KW"/>
</dbReference>
<dbReference type="InterPro" id="IPR036291">
    <property type="entry name" value="NAD(P)-bd_dom_sf"/>
</dbReference>
<dbReference type="PIRSF" id="PIRSF000126">
    <property type="entry name" value="11-beta-HSD1"/>
    <property type="match status" value="1"/>
</dbReference>
<evidence type="ECO:0000256" key="1">
    <source>
        <dbReference type="ARBA" id="ARBA00004240"/>
    </source>
</evidence>
<dbReference type="PROSITE" id="PS00061">
    <property type="entry name" value="ADH_SHORT"/>
    <property type="match status" value="1"/>
</dbReference>
<keyword evidence="3" id="KW-1133">Transmembrane helix</keyword>
<dbReference type="STRING" id="905079.L1ITC6"/>
<dbReference type="SUPFAM" id="SSF51735">
    <property type="entry name" value="NAD(P)-binding Rossmann-fold domains"/>
    <property type="match status" value="1"/>
</dbReference>
<dbReference type="EMBL" id="JH993039">
    <property type="protein sequence ID" value="EKX39521.1"/>
    <property type="molecule type" value="Genomic_DNA"/>
</dbReference>
<keyword evidence="6" id="KW-1185">Reference proteome</keyword>
<dbReference type="InterPro" id="IPR020904">
    <property type="entry name" value="Sc_DH/Rdtase_CS"/>
</dbReference>
<dbReference type="Proteomes" id="UP000011087">
    <property type="component" value="Unassembled WGS sequence"/>
</dbReference>
<feature type="transmembrane region" description="Helical" evidence="3">
    <location>
        <begin position="6"/>
        <end position="26"/>
    </location>
</feature>
<dbReference type="Pfam" id="PF00106">
    <property type="entry name" value="adh_short"/>
    <property type="match status" value="1"/>
</dbReference>
<reference evidence="6" key="2">
    <citation type="submission" date="2012-11" db="EMBL/GenBank/DDBJ databases">
        <authorList>
            <person name="Kuo A."/>
            <person name="Curtis B.A."/>
            <person name="Tanifuji G."/>
            <person name="Burki F."/>
            <person name="Gruber A."/>
            <person name="Irimia M."/>
            <person name="Maruyama S."/>
            <person name="Arias M.C."/>
            <person name="Ball S.G."/>
            <person name="Gile G.H."/>
            <person name="Hirakawa Y."/>
            <person name="Hopkins J.F."/>
            <person name="Rensing S.A."/>
            <person name="Schmutz J."/>
            <person name="Symeonidi A."/>
            <person name="Elias M."/>
            <person name="Eveleigh R.J."/>
            <person name="Herman E.K."/>
            <person name="Klute M.J."/>
            <person name="Nakayama T."/>
            <person name="Obornik M."/>
            <person name="Reyes-Prieto A."/>
            <person name="Armbrust E.V."/>
            <person name="Aves S.J."/>
            <person name="Beiko R.G."/>
            <person name="Coutinho P."/>
            <person name="Dacks J.B."/>
            <person name="Durnford D.G."/>
            <person name="Fast N.M."/>
            <person name="Green B.R."/>
            <person name="Grisdale C."/>
            <person name="Hempe F."/>
            <person name="Henrissat B."/>
            <person name="Hoppner M.P."/>
            <person name="Ishida K.-I."/>
            <person name="Kim E."/>
            <person name="Koreny L."/>
            <person name="Kroth P.G."/>
            <person name="Liu Y."/>
            <person name="Malik S.-B."/>
            <person name="Maier U.G."/>
            <person name="McRose D."/>
            <person name="Mock T."/>
            <person name="Neilson J.A."/>
            <person name="Onodera N.T."/>
            <person name="Poole A.M."/>
            <person name="Pritham E.J."/>
            <person name="Richards T.A."/>
            <person name="Rocap G."/>
            <person name="Roy S.W."/>
            <person name="Sarai C."/>
            <person name="Schaack S."/>
            <person name="Shirato S."/>
            <person name="Slamovits C.H."/>
            <person name="Spencer D.F."/>
            <person name="Suzuki S."/>
            <person name="Worden A.Z."/>
            <person name="Zauner S."/>
            <person name="Barry K."/>
            <person name="Bell C."/>
            <person name="Bharti A.K."/>
            <person name="Crow J.A."/>
            <person name="Grimwood J."/>
            <person name="Kramer R."/>
            <person name="Lindquist E."/>
            <person name="Lucas S."/>
            <person name="Salamov A."/>
            <person name="McFadden G.I."/>
            <person name="Lane C.E."/>
            <person name="Keeling P.J."/>
            <person name="Gray M.W."/>
            <person name="Grigoriev I.V."/>
            <person name="Archibald J.M."/>
        </authorList>
    </citation>
    <scope>NUCLEOTIDE SEQUENCE</scope>
    <source>
        <strain evidence="6">CCMP2712</strain>
    </source>
</reference>
<comment type="subcellular location">
    <subcellularLocation>
        <location evidence="1">Endoplasmic reticulum</location>
    </subcellularLocation>
</comment>
<dbReference type="EnsemblProtists" id="EKX39521">
    <property type="protein sequence ID" value="EKX39521"/>
    <property type="gene ID" value="GUITHDRAFT_114488"/>
</dbReference>
<reference evidence="4 6" key="1">
    <citation type="journal article" date="2012" name="Nature">
        <title>Algal genomes reveal evolutionary mosaicism and the fate of nucleomorphs.</title>
        <authorList>
            <consortium name="DOE Joint Genome Institute"/>
            <person name="Curtis B.A."/>
            <person name="Tanifuji G."/>
            <person name="Burki F."/>
            <person name="Gruber A."/>
            <person name="Irimia M."/>
            <person name="Maruyama S."/>
            <person name="Arias M.C."/>
            <person name="Ball S.G."/>
            <person name="Gile G.H."/>
            <person name="Hirakawa Y."/>
            <person name="Hopkins J.F."/>
            <person name="Kuo A."/>
            <person name="Rensing S.A."/>
            <person name="Schmutz J."/>
            <person name="Symeonidi A."/>
            <person name="Elias M."/>
            <person name="Eveleigh R.J."/>
            <person name="Herman E.K."/>
            <person name="Klute M.J."/>
            <person name="Nakayama T."/>
            <person name="Obornik M."/>
            <person name="Reyes-Prieto A."/>
            <person name="Armbrust E.V."/>
            <person name="Aves S.J."/>
            <person name="Beiko R.G."/>
            <person name="Coutinho P."/>
            <person name="Dacks J.B."/>
            <person name="Durnford D.G."/>
            <person name="Fast N.M."/>
            <person name="Green B.R."/>
            <person name="Grisdale C.J."/>
            <person name="Hempel F."/>
            <person name="Henrissat B."/>
            <person name="Hoppner M.P."/>
            <person name="Ishida K."/>
            <person name="Kim E."/>
            <person name="Koreny L."/>
            <person name="Kroth P.G."/>
            <person name="Liu Y."/>
            <person name="Malik S.B."/>
            <person name="Maier U.G."/>
            <person name="McRose D."/>
            <person name="Mock T."/>
            <person name="Neilson J.A."/>
            <person name="Onodera N.T."/>
            <person name="Poole A.M."/>
            <person name="Pritham E.J."/>
            <person name="Richards T.A."/>
            <person name="Rocap G."/>
            <person name="Roy S.W."/>
            <person name="Sarai C."/>
            <person name="Schaack S."/>
            <person name="Shirato S."/>
            <person name="Slamovits C.H."/>
            <person name="Spencer D.F."/>
            <person name="Suzuki S."/>
            <person name="Worden A.Z."/>
            <person name="Zauner S."/>
            <person name="Barry K."/>
            <person name="Bell C."/>
            <person name="Bharti A.K."/>
            <person name="Crow J.A."/>
            <person name="Grimwood J."/>
            <person name="Kramer R."/>
            <person name="Lindquist E."/>
            <person name="Lucas S."/>
            <person name="Salamov A."/>
            <person name="McFadden G.I."/>
            <person name="Lane C.E."/>
            <person name="Keeling P.J."/>
            <person name="Gray M.W."/>
            <person name="Grigoriev I.V."/>
            <person name="Archibald J.M."/>
        </authorList>
    </citation>
    <scope>NUCLEOTIDE SEQUENCE</scope>
    <source>
        <strain evidence="4 6">CCMP2712</strain>
    </source>
</reference>
<keyword evidence="3" id="KW-0812">Transmembrane</keyword>
<accession>L1ITC6</accession>
<evidence type="ECO:0000256" key="2">
    <source>
        <dbReference type="ARBA" id="ARBA00023002"/>
    </source>
</evidence>
<dbReference type="Gene3D" id="3.40.50.720">
    <property type="entry name" value="NAD(P)-binding Rossmann-like Domain"/>
    <property type="match status" value="1"/>
</dbReference>
<proteinExistence type="predicted"/>
<dbReference type="InterPro" id="IPR002347">
    <property type="entry name" value="SDR_fam"/>
</dbReference>
<dbReference type="RefSeq" id="XP_005826501.1">
    <property type="nucleotide sequence ID" value="XM_005826444.1"/>
</dbReference>
<sequence length="308" mass="34113">MVWIEALAGVAFASFIIPFLLAAFVWKRQDLKKKYDCEWALVTGASSGIGKVLTEKLCQQGINVVMVALDDSLLGESYEELKKRYPDVQIRKVGADLSREGYMEKIKDSTKDISITCVFNNAGYITTGMFADVPIEKHLLNLHCNSTCAVQITHHFLNKMLDSGKKGLVCFTSSPAGCMPSPFAAIYGSSKAFLTEFATSLAPEVKYNGVDVLVVHPSPVASNFYNSVHKISSIAFFQKTVRGPENIVEYMFAGAGRTVIVEEGYFCFFVRGVLLKLIDVAFLTNIITRCIHLNADYKKVTVQRKKSN</sequence>
<dbReference type="PaxDb" id="55529-EKX39521"/>
<dbReference type="OrthoDB" id="1393670at2759"/>
<protein>
    <submittedName>
        <fullName evidence="4 5">Uncharacterized protein</fullName>
    </submittedName>
</protein>
<dbReference type="PANTHER" id="PTHR43899:SF4">
    <property type="entry name" value="17 BETA-HYDROXYSTEROID DEHYDROGENASE TYPE 3"/>
    <property type="match status" value="1"/>
</dbReference>